<keyword evidence="1" id="KW-0732">Signal</keyword>
<dbReference type="EMBL" id="JADCTT010000005">
    <property type="protein sequence ID" value="KAF9752434.1"/>
    <property type="molecule type" value="Genomic_DNA"/>
</dbReference>
<protein>
    <submittedName>
        <fullName evidence="2">Uncharacterized protein</fullName>
    </submittedName>
</protein>
<feature type="chain" id="PRO_5034305207" evidence="1">
    <location>
        <begin position="20"/>
        <end position="90"/>
    </location>
</feature>
<dbReference type="Proteomes" id="UP000616885">
    <property type="component" value="Unassembled WGS sequence"/>
</dbReference>
<evidence type="ECO:0000256" key="1">
    <source>
        <dbReference type="SAM" id="SignalP"/>
    </source>
</evidence>
<reference evidence="2" key="1">
    <citation type="submission" date="2020-10" db="EMBL/GenBank/DDBJ databases">
        <title>High-Quality Genome Resource of Clonostachys rosea strain S41 by Oxford Nanopore Long-Read Sequencing.</title>
        <authorList>
            <person name="Wang H."/>
        </authorList>
    </citation>
    <scope>NUCLEOTIDE SEQUENCE</scope>
    <source>
        <strain evidence="2">S41</strain>
    </source>
</reference>
<proteinExistence type="predicted"/>
<dbReference type="AlphaFoldDB" id="A0A8H7NAZ5"/>
<organism evidence="2 3">
    <name type="scientific">Bionectria ochroleuca</name>
    <name type="common">Gliocladium roseum</name>
    <dbReference type="NCBI Taxonomy" id="29856"/>
    <lineage>
        <taxon>Eukaryota</taxon>
        <taxon>Fungi</taxon>
        <taxon>Dikarya</taxon>
        <taxon>Ascomycota</taxon>
        <taxon>Pezizomycotina</taxon>
        <taxon>Sordariomycetes</taxon>
        <taxon>Hypocreomycetidae</taxon>
        <taxon>Hypocreales</taxon>
        <taxon>Bionectriaceae</taxon>
        <taxon>Clonostachys</taxon>
    </lineage>
</organism>
<feature type="signal peptide" evidence="1">
    <location>
        <begin position="1"/>
        <end position="19"/>
    </location>
</feature>
<name>A0A8H7NAZ5_BIOOC</name>
<evidence type="ECO:0000313" key="3">
    <source>
        <dbReference type="Proteomes" id="UP000616885"/>
    </source>
</evidence>
<comment type="caution">
    <text evidence="2">The sequence shown here is derived from an EMBL/GenBank/DDBJ whole genome shotgun (WGS) entry which is preliminary data.</text>
</comment>
<accession>A0A8H7NAZ5</accession>
<sequence length="90" mass="9745">MARATYIVASICLAANAMGLFTPQDGMSAQESSTCVFPMGDCEFWGGQGPSVLCMWCCTDDYWPMSPCHLHQSESQYCGDNKVAVHCGAH</sequence>
<gene>
    <name evidence="2" type="ORF">IM811_014228</name>
</gene>
<evidence type="ECO:0000313" key="2">
    <source>
        <dbReference type="EMBL" id="KAF9752434.1"/>
    </source>
</evidence>